<gene>
    <name evidence="3" type="ORF">RGQ29_016488</name>
</gene>
<dbReference type="GO" id="GO:0051287">
    <property type="term" value="F:NAD binding"/>
    <property type="evidence" value="ECO:0007669"/>
    <property type="project" value="InterPro"/>
</dbReference>
<dbReference type="Proteomes" id="UP001324115">
    <property type="component" value="Unassembled WGS sequence"/>
</dbReference>
<dbReference type="PANTHER" id="PTHR10996:SF268">
    <property type="entry name" value="GLYOXYLATE_HYDROXYPYRUVATE REDUCTASE HPR3"/>
    <property type="match status" value="1"/>
</dbReference>
<sequence length="190" mass="21008">MATEDNEVEDRRPLVLIHHLPSFKLPLQDRLITHFCLFYSLASPEASSVRALICVGPTPITVNTLNHLPSLRLVVGSSAGLDHLDLAKCHRRYIAVTNSGNANSENVADYAVVLFLDVLRRVSATNRFVCSGLWPQMGEYPLGFKVAGILVVGLVYGFRSWPWVSDRVSSYGFLVGVGRGFDCGSIWFEI</sequence>
<feature type="domain" description="D-isomer specific 2-hydroxyacid dehydrogenase catalytic" evidence="2">
    <location>
        <begin position="45"/>
        <end position="123"/>
    </location>
</feature>
<accession>A0AAN7FEC2</accession>
<keyword evidence="4" id="KW-1185">Reference proteome</keyword>
<reference evidence="3 4" key="1">
    <citation type="journal article" date="2023" name="G3 (Bethesda)">
        <title>A haplotype-resolved chromosome-scale genome for Quercus rubra L. provides insights into the genetics of adaptive traits for red oak species.</title>
        <authorList>
            <person name="Kapoor B."/>
            <person name="Jenkins J."/>
            <person name="Schmutz J."/>
            <person name="Zhebentyayeva T."/>
            <person name="Kuelheim C."/>
            <person name="Coggeshall M."/>
            <person name="Heim C."/>
            <person name="Lasky J.R."/>
            <person name="Leites L."/>
            <person name="Islam-Faridi N."/>
            <person name="Romero-Severson J."/>
            <person name="DeLeo V.L."/>
            <person name="Lucas S.M."/>
            <person name="Lazic D."/>
            <person name="Gailing O."/>
            <person name="Carlson J."/>
            <person name="Staton M."/>
        </authorList>
    </citation>
    <scope>NUCLEOTIDE SEQUENCE [LARGE SCALE GENOMIC DNA]</scope>
    <source>
        <strain evidence="3">Pseudo-F2</strain>
    </source>
</reference>
<evidence type="ECO:0000256" key="1">
    <source>
        <dbReference type="ARBA" id="ARBA00023002"/>
    </source>
</evidence>
<evidence type="ECO:0000313" key="4">
    <source>
        <dbReference type="Proteomes" id="UP001324115"/>
    </source>
</evidence>
<protein>
    <recommendedName>
        <fullName evidence="2">D-isomer specific 2-hydroxyacid dehydrogenase catalytic domain-containing protein</fullName>
    </recommendedName>
</protein>
<dbReference type="GO" id="GO:0030267">
    <property type="term" value="F:glyoxylate reductase (NADPH) activity"/>
    <property type="evidence" value="ECO:0007669"/>
    <property type="project" value="TreeGrafter"/>
</dbReference>
<proteinExistence type="predicted"/>
<name>A0AAN7FEC2_QUERU</name>
<evidence type="ECO:0000313" key="3">
    <source>
        <dbReference type="EMBL" id="KAK4592027.1"/>
    </source>
</evidence>
<dbReference type="Gene3D" id="3.40.50.720">
    <property type="entry name" value="NAD(P)-binding Rossmann-like Domain"/>
    <property type="match status" value="2"/>
</dbReference>
<dbReference type="InterPro" id="IPR006139">
    <property type="entry name" value="D-isomer_2_OHA_DH_cat_dom"/>
</dbReference>
<dbReference type="Pfam" id="PF00389">
    <property type="entry name" value="2-Hacid_dh"/>
    <property type="match status" value="1"/>
</dbReference>
<dbReference type="GO" id="GO:0016618">
    <property type="term" value="F:hydroxypyruvate reductase [NAD(P)H] activity"/>
    <property type="evidence" value="ECO:0007669"/>
    <property type="project" value="TreeGrafter"/>
</dbReference>
<keyword evidence="1" id="KW-0560">Oxidoreductase</keyword>
<dbReference type="GO" id="GO:0005829">
    <property type="term" value="C:cytosol"/>
    <property type="evidence" value="ECO:0007669"/>
    <property type="project" value="TreeGrafter"/>
</dbReference>
<dbReference type="InterPro" id="IPR050223">
    <property type="entry name" value="D-isomer_2-hydroxyacid_DH"/>
</dbReference>
<organism evidence="3 4">
    <name type="scientific">Quercus rubra</name>
    <name type="common">Northern red oak</name>
    <name type="synonym">Quercus borealis</name>
    <dbReference type="NCBI Taxonomy" id="3512"/>
    <lineage>
        <taxon>Eukaryota</taxon>
        <taxon>Viridiplantae</taxon>
        <taxon>Streptophyta</taxon>
        <taxon>Embryophyta</taxon>
        <taxon>Tracheophyta</taxon>
        <taxon>Spermatophyta</taxon>
        <taxon>Magnoliopsida</taxon>
        <taxon>eudicotyledons</taxon>
        <taxon>Gunneridae</taxon>
        <taxon>Pentapetalae</taxon>
        <taxon>rosids</taxon>
        <taxon>fabids</taxon>
        <taxon>Fagales</taxon>
        <taxon>Fagaceae</taxon>
        <taxon>Quercus</taxon>
    </lineage>
</organism>
<dbReference type="AlphaFoldDB" id="A0AAN7FEC2"/>
<evidence type="ECO:0000259" key="2">
    <source>
        <dbReference type="Pfam" id="PF00389"/>
    </source>
</evidence>
<dbReference type="SUPFAM" id="SSF52283">
    <property type="entry name" value="Formate/glycerate dehydrogenase catalytic domain-like"/>
    <property type="match status" value="1"/>
</dbReference>
<comment type="caution">
    <text evidence="3">The sequence shown here is derived from an EMBL/GenBank/DDBJ whole genome shotgun (WGS) entry which is preliminary data.</text>
</comment>
<dbReference type="EMBL" id="JAXUIC010000004">
    <property type="protein sequence ID" value="KAK4592027.1"/>
    <property type="molecule type" value="Genomic_DNA"/>
</dbReference>
<dbReference type="PANTHER" id="PTHR10996">
    <property type="entry name" value="2-HYDROXYACID DEHYDROGENASE-RELATED"/>
    <property type="match status" value="1"/>
</dbReference>